<reference evidence="1" key="1">
    <citation type="submission" date="2021-02" db="EMBL/GenBank/DDBJ databases">
        <authorList>
            <person name="Nowell W R."/>
        </authorList>
    </citation>
    <scope>NUCLEOTIDE SEQUENCE</scope>
</reference>
<dbReference type="EMBL" id="CAJNOR010003665">
    <property type="protein sequence ID" value="CAF1436121.1"/>
    <property type="molecule type" value="Genomic_DNA"/>
</dbReference>
<proteinExistence type="predicted"/>
<organism evidence="1 2">
    <name type="scientific">Adineta ricciae</name>
    <name type="common">Rotifer</name>
    <dbReference type="NCBI Taxonomy" id="249248"/>
    <lineage>
        <taxon>Eukaryota</taxon>
        <taxon>Metazoa</taxon>
        <taxon>Spiralia</taxon>
        <taxon>Gnathifera</taxon>
        <taxon>Rotifera</taxon>
        <taxon>Eurotatoria</taxon>
        <taxon>Bdelloidea</taxon>
        <taxon>Adinetida</taxon>
        <taxon>Adinetidae</taxon>
        <taxon>Adineta</taxon>
    </lineage>
</organism>
<name>A0A815NDX8_ADIRI</name>
<dbReference type="AlphaFoldDB" id="A0A815NDX8"/>
<accession>A0A815NDX8</accession>
<sequence length="111" mass="12920">MEDGIENEKSIVDKNNAKQDDDDAQYIECIRLVEGGHLRRFENLVKYFDVVQYESDDKATKPLIFYAIERNNDLVVKFLLQMEIPLNKSYTNSSSSMNRSDIDIFVYVGRS</sequence>
<evidence type="ECO:0008006" key="3">
    <source>
        <dbReference type="Google" id="ProtNLM"/>
    </source>
</evidence>
<gene>
    <name evidence="1" type="ORF">XAT740_LOCUS36054</name>
</gene>
<evidence type="ECO:0000313" key="1">
    <source>
        <dbReference type="EMBL" id="CAF1436121.1"/>
    </source>
</evidence>
<comment type="caution">
    <text evidence="1">The sequence shown here is derived from an EMBL/GenBank/DDBJ whole genome shotgun (WGS) entry which is preliminary data.</text>
</comment>
<dbReference type="Proteomes" id="UP000663828">
    <property type="component" value="Unassembled WGS sequence"/>
</dbReference>
<keyword evidence="2" id="KW-1185">Reference proteome</keyword>
<evidence type="ECO:0000313" key="2">
    <source>
        <dbReference type="Proteomes" id="UP000663828"/>
    </source>
</evidence>
<protein>
    <recommendedName>
        <fullName evidence="3">Ankyrin repeat protein</fullName>
    </recommendedName>
</protein>